<reference evidence="2" key="2">
    <citation type="journal article" date="2021" name="PeerJ">
        <title>Extensive microbial diversity within the chicken gut microbiome revealed by metagenomics and culture.</title>
        <authorList>
            <person name="Gilroy R."/>
            <person name="Ravi A."/>
            <person name="Getino M."/>
            <person name="Pursley I."/>
            <person name="Horton D.L."/>
            <person name="Alikhan N.F."/>
            <person name="Baker D."/>
            <person name="Gharbi K."/>
            <person name="Hall N."/>
            <person name="Watson M."/>
            <person name="Adriaenssens E.M."/>
            <person name="Foster-Nyarko E."/>
            <person name="Jarju S."/>
            <person name="Secka A."/>
            <person name="Antonio M."/>
            <person name="Oren A."/>
            <person name="Chaudhuri R.R."/>
            <person name="La Ragione R."/>
            <person name="Hildebrand F."/>
            <person name="Pallen M.J."/>
        </authorList>
    </citation>
    <scope>NUCLEOTIDE SEQUENCE</scope>
    <source>
        <strain evidence="2">18911</strain>
    </source>
</reference>
<keyword evidence="1" id="KW-0812">Transmembrane</keyword>
<feature type="non-terminal residue" evidence="2">
    <location>
        <position position="1"/>
    </location>
</feature>
<evidence type="ECO:0000313" key="3">
    <source>
        <dbReference type="Proteomes" id="UP000824094"/>
    </source>
</evidence>
<evidence type="ECO:0000256" key="1">
    <source>
        <dbReference type="SAM" id="Phobius"/>
    </source>
</evidence>
<gene>
    <name evidence="2" type="ORF">IAB05_03000</name>
</gene>
<comment type="caution">
    <text evidence="2">The sequence shown here is derived from an EMBL/GenBank/DDBJ whole genome shotgun (WGS) entry which is preliminary data.</text>
</comment>
<sequence>RFLAGYGDNPRRLQQLKILTVSRSRNIKAAAHRQNIREKAVVGGALYGSAVLFFQAFFEKSGGFGDYRLPTSASGCRQAKSFAAAFS</sequence>
<dbReference type="EMBL" id="DVNF01000086">
    <property type="protein sequence ID" value="HIU60343.1"/>
    <property type="molecule type" value="Genomic_DNA"/>
</dbReference>
<protein>
    <submittedName>
        <fullName evidence="2">Uncharacterized protein</fullName>
    </submittedName>
</protein>
<evidence type="ECO:0000313" key="2">
    <source>
        <dbReference type="EMBL" id="HIU60343.1"/>
    </source>
</evidence>
<proteinExistence type="predicted"/>
<accession>A0A9D1MH12</accession>
<reference evidence="2" key="1">
    <citation type="submission" date="2020-10" db="EMBL/GenBank/DDBJ databases">
        <authorList>
            <person name="Gilroy R."/>
        </authorList>
    </citation>
    <scope>NUCLEOTIDE SEQUENCE</scope>
    <source>
        <strain evidence="2">18911</strain>
    </source>
</reference>
<feature type="transmembrane region" description="Helical" evidence="1">
    <location>
        <begin position="40"/>
        <end position="58"/>
    </location>
</feature>
<name>A0A9D1MH12_9FIRM</name>
<keyword evidence="1" id="KW-1133">Transmembrane helix</keyword>
<organism evidence="2 3">
    <name type="scientific">Candidatus Stercoripulliclostridium merdigallinarum</name>
    <dbReference type="NCBI Taxonomy" id="2840951"/>
    <lineage>
        <taxon>Bacteria</taxon>
        <taxon>Bacillati</taxon>
        <taxon>Bacillota</taxon>
        <taxon>Clostridia</taxon>
        <taxon>Eubacteriales</taxon>
        <taxon>Candidatus Stercoripulliclostridium</taxon>
    </lineage>
</organism>
<keyword evidence="1" id="KW-0472">Membrane</keyword>
<dbReference type="AlphaFoldDB" id="A0A9D1MH12"/>
<dbReference type="Proteomes" id="UP000824094">
    <property type="component" value="Unassembled WGS sequence"/>
</dbReference>